<dbReference type="VEuPathDB" id="FungiDB:FUN_024634"/>
<gene>
    <name evidence="1" type="ORF">RhiirC2_763641</name>
</gene>
<dbReference type="EMBL" id="LLXL01003898">
    <property type="protein sequence ID" value="PKK58016.1"/>
    <property type="molecule type" value="Genomic_DNA"/>
</dbReference>
<name>A0A2N1M8T2_9GLOM</name>
<comment type="caution">
    <text evidence="1">The sequence shown here is derived from an EMBL/GenBank/DDBJ whole genome shotgun (WGS) entry which is preliminary data.</text>
</comment>
<reference evidence="1 2" key="1">
    <citation type="submission" date="2016-04" db="EMBL/GenBank/DDBJ databases">
        <title>Genome analyses suggest a sexual origin of heterokaryosis in a supposedly ancient asexual fungus.</title>
        <authorList>
            <person name="Ropars J."/>
            <person name="Sedzielewska K."/>
            <person name="Noel J."/>
            <person name="Charron P."/>
            <person name="Farinelli L."/>
            <person name="Marton T."/>
            <person name="Kruger M."/>
            <person name="Pelin A."/>
            <person name="Brachmann A."/>
            <person name="Corradi N."/>
        </authorList>
    </citation>
    <scope>NUCLEOTIDE SEQUENCE [LARGE SCALE GENOMIC DNA]</scope>
    <source>
        <strain evidence="1 2">C2</strain>
    </source>
</reference>
<sequence>MSDLIVKEIKRLGLLAKEKILLFTYFTLNVEKTAVVASYLNDLDDDDEKRIYLRSLIFLPGVRKKITDVFSNGLPYIEPEPLLRTSGANWEYQLDPSLKQILREALRKHHKNFTLGRIDKKSDLPLYLFLSGAGTGKSRNANEFHQTAIRCLSAQEDGELLTKIKEAWVFHTSYENGFGLKNGEDNPYLAIGTRMLFQLLRKQMDLDEIIDTYKPPSPMDVVRLIAKHYNRDMKSATVILIVDGMQQLMKDKDDGLKLDSMFYRTLTSFADLAFSGTFIIPVCTSTITGPIDGVLRNSTRDRVYLPVSSLQPPNDQQGVPVFKNDKITNTIVEDCGGHGRALEVLNDCLDGRSIEECNVDTLMNDLRYNLTKKYRDAIFTILTRRLLNRYKPIPKTDKTPDEFVGSGMIRFEQIENTPKGYLTAPYIWLWIFVEMSQRLGDPILRDWEFADYGEQRALLNPVTSLQAKSWQSFEKFVVSFRCIKSAVIEENETTSISEVHAGARLNGDIQFKNHNLQLEVAKHHTDTRSKTLTASEWNVDCYNSTVNVQKFKHCIINAPASPYGDSFLSLDQPGTESLNEIHQFKLRKKAVSKKEYQEEREKSASENDFFILFTSANCNIEIPKRSGIVDRNAFTNYFGPFAGRAYRSAMANPSIYNNNKVKNIHTVSLGQIRNMNQISKEQVNAKTKIPMKNFYFRKGLHVISRVFPRFI</sequence>
<organism evidence="1 2">
    <name type="scientific">Rhizophagus irregularis</name>
    <dbReference type="NCBI Taxonomy" id="588596"/>
    <lineage>
        <taxon>Eukaryota</taxon>
        <taxon>Fungi</taxon>
        <taxon>Fungi incertae sedis</taxon>
        <taxon>Mucoromycota</taxon>
        <taxon>Glomeromycotina</taxon>
        <taxon>Glomeromycetes</taxon>
        <taxon>Glomerales</taxon>
        <taxon>Glomeraceae</taxon>
        <taxon>Rhizophagus</taxon>
    </lineage>
</organism>
<dbReference type="Proteomes" id="UP000233469">
    <property type="component" value="Unassembled WGS sequence"/>
</dbReference>
<accession>A0A2N1M8T2</accession>
<reference evidence="1 2" key="2">
    <citation type="submission" date="2017-10" db="EMBL/GenBank/DDBJ databases">
        <title>Extensive intraspecific genome diversity in a model arbuscular mycorrhizal fungus.</title>
        <authorList>
            <person name="Chen E.C.H."/>
            <person name="Morin E."/>
            <person name="Baudet D."/>
            <person name="Noel J."/>
            <person name="Ndikumana S."/>
            <person name="Charron P."/>
            <person name="St-Onge C."/>
            <person name="Giorgi J."/>
            <person name="Grigoriev I.V."/>
            <person name="Roux C."/>
            <person name="Martin F.M."/>
            <person name="Corradi N."/>
        </authorList>
    </citation>
    <scope>NUCLEOTIDE SEQUENCE [LARGE SCALE GENOMIC DNA]</scope>
    <source>
        <strain evidence="1 2">C2</strain>
    </source>
</reference>
<evidence type="ECO:0000313" key="2">
    <source>
        <dbReference type="Proteomes" id="UP000233469"/>
    </source>
</evidence>
<dbReference type="AlphaFoldDB" id="A0A2N1M8T2"/>
<evidence type="ECO:0000313" key="1">
    <source>
        <dbReference type="EMBL" id="PKK58016.1"/>
    </source>
</evidence>
<dbReference type="VEuPathDB" id="FungiDB:RhiirFUN_004088"/>
<protein>
    <submittedName>
        <fullName evidence="1">Uncharacterized protein</fullName>
    </submittedName>
</protein>
<dbReference type="VEuPathDB" id="FungiDB:RhiirA1_462051"/>
<proteinExistence type="predicted"/>